<dbReference type="InterPro" id="IPR014710">
    <property type="entry name" value="RmlC-like_jellyroll"/>
</dbReference>
<dbReference type="CDD" id="cd02208">
    <property type="entry name" value="cupin_RmlC-like"/>
    <property type="match status" value="1"/>
</dbReference>
<evidence type="ECO:0000256" key="2">
    <source>
        <dbReference type="SAM" id="MobiDB-lite"/>
    </source>
</evidence>
<dbReference type="PATRIC" id="fig|1132509.6.peg.1232"/>
<keyword evidence="5" id="KW-1185">Reference proteome</keyword>
<dbReference type="InterPro" id="IPR013096">
    <property type="entry name" value="Cupin_2"/>
</dbReference>
<feature type="region of interest" description="Disordered" evidence="2">
    <location>
        <begin position="1"/>
        <end position="20"/>
    </location>
</feature>
<reference evidence="4 5" key="1">
    <citation type="journal article" date="2014" name="PLoS Genet.">
        <title>Phylogenetically driven sequencing of extremely halophilic archaea reveals strategies for static and dynamic osmo-response.</title>
        <authorList>
            <person name="Becker E.A."/>
            <person name="Seitzer P.M."/>
            <person name="Tritt A."/>
            <person name="Larsen D."/>
            <person name="Krusor M."/>
            <person name="Yao A.I."/>
            <person name="Wu D."/>
            <person name="Madern D."/>
            <person name="Eisen J.A."/>
            <person name="Darling A.E."/>
            <person name="Facciotti M.T."/>
        </authorList>
    </citation>
    <scope>NUCLEOTIDE SEQUENCE [LARGE SCALE GENOMIC DNA]</scope>
    <source>
        <strain evidence="4 5">100A6</strain>
    </source>
</reference>
<feature type="domain" description="Cupin type-2" evidence="3">
    <location>
        <begin position="37"/>
        <end position="99"/>
    </location>
</feature>
<dbReference type="AlphaFoldDB" id="M0M6F8"/>
<sequence length="124" mass="13214">MSYHVIDPADLDPTPDRDADRRAVGEAAGLENVALNVYTAEPGETVPLKYHYHDEQEEAFVVLDGTLHVETPEREYTAATGEVFVAEPGSPHRAFVPADADSGVRAVAVGAPAVDDAHAYEADG</sequence>
<accession>M0M6F8</accession>
<gene>
    <name evidence="4" type="ORF">C447_05368</name>
</gene>
<proteinExistence type="predicted"/>
<comment type="caution">
    <text evidence="4">The sequence shown here is derived from an EMBL/GenBank/DDBJ whole genome shotgun (WGS) entry which is preliminary data.</text>
</comment>
<dbReference type="GO" id="GO:0046872">
    <property type="term" value="F:metal ion binding"/>
    <property type="evidence" value="ECO:0007669"/>
    <property type="project" value="UniProtKB-KW"/>
</dbReference>
<dbReference type="Proteomes" id="UP000011566">
    <property type="component" value="Unassembled WGS sequence"/>
</dbReference>
<dbReference type="eggNOG" id="arCOG02998">
    <property type="taxonomic scope" value="Archaea"/>
</dbReference>
<evidence type="ECO:0000259" key="3">
    <source>
        <dbReference type="Pfam" id="PF07883"/>
    </source>
</evidence>
<dbReference type="PANTHER" id="PTHR35848">
    <property type="entry name" value="OXALATE-BINDING PROTEIN"/>
    <property type="match status" value="1"/>
</dbReference>
<dbReference type="InterPro" id="IPR011051">
    <property type="entry name" value="RmlC_Cupin_sf"/>
</dbReference>
<protein>
    <recommendedName>
        <fullName evidence="3">Cupin type-2 domain-containing protein</fullName>
    </recommendedName>
</protein>
<keyword evidence="1" id="KW-0479">Metal-binding</keyword>
<dbReference type="Gene3D" id="2.60.120.10">
    <property type="entry name" value="Jelly Rolls"/>
    <property type="match status" value="1"/>
</dbReference>
<dbReference type="InterPro" id="IPR051610">
    <property type="entry name" value="GPI/OXD"/>
</dbReference>
<evidence type="ECO:0000256" key="1">
    <source>
        <dbReference type="ARBA" id="ARBA00022723"/>
    </source>
</evidence>
<dbReference type="Pfam" id="PF07883">
    <property type="entry name" value="Cupin_2"/>
    <property type="match status" value="1"/>
</dbReference>
<name>M0M6F8_9EURY</name>
<evidence type="ECO:0000313" key="5">
    <source>
        <dbReference type="Proteomes" id="UP000011566"/>
    </source>
</evidence>
<evidence type="ECO:0000313" key="4">
    <source>
        <dbReference type="EMBL" id="EMA39955.1"/>
    </source>
</evidence>
<dbReference type="OrthoDB" id="192542at2157"/>
<dbReference type="EMBL" id="AOMB01000014">
    <property type="protein sequence ID" value="EMA39955.1"/>
    <property type="molecule type" value="Genomic_DNA"/>
</dbReference>
<organism evidence="4 5">
    <name type="scientific">Halococcus hamelinensis 100A6</name>
    <dbReference type="NCBI Taxonomy" id="1132509"/>
    <lineage>
        <taxon>Archaea</taxon>
        <taxon>Methanobacteriati</taxon>
        <taxon>Methanobacteriota</taxon>
        <taxon>Stenosarchaea group</taxon>
        <taxon>Halobacteria</taxon>
        <taxon>Halobacteriales</taxon>
        <taxon>Halococcaceae</taxon>
        <taxon>Halococcus</taxon>
    </lineage>
</organism>
<dbReference type="PANTHER" id="PTHR35848:SF9">
    <property type="entry name" value="SLL1358 PROTEIN"/>
    <property type="match status" value="1"/>
</dbReference>
<dbReference type="SUPFAM" id="SSF51182">
    <property type="entry name" value="RmlC-like cupins"/>
    <property type="match status" value="1"/>
</dbReference>
<dbReference type="RefSeq" id="WP_007691631.1">
    <property type="nucleotide sequence ID" value="NZ_AJRK01000086.1"/>
</dbReference>